<dbReference type="Pfam" id="PF03626">
    <property type="entry name" value="COX4_pro"/>
    <property type="match status" value="1"/>
</dbReference>
<accession>A0A1L3GS23</accession>
<keyword evidence="3 6" id="KW-0812">Transmembrane</keyword>
<evidence type="ECO:0000256" key="5">
    <source>
        <dbReference type="ARBA" id="ARBA00023136"/>
    </source>
</evidence>
<name>A0A1L3GS23_9BACT</name>
<dbReference type="KEGG" id="pef:A7E78_13300"/>
<evidence type="ECO:0000256" key="4">
    <source>
        <dbReference type="ARBA" id="ARBA00022989"/>
    </source>
</evidence>
<feature type="transmembrane region" description="Helical" evidence="6">
    <location>
        <begin position="12"/>
        <end position="33"/>
    </location>
</feature>
<dbReference type="STRING" id="1842532.A7E78_13300"/>
<evidence type="ECO:0000313" key="7">
    <source>
        <dbReference type="EMBL" id="APG28721.1"/>
    </source>
</evidence>
<dbReference type="NCBIfam" id="TIGR02229">
    <property type="entry name" value="caa3_sub_IV"/>
    <property type="match status" value="1"/>
</dbReference>
<proteinExistence type="predicted"/>
<gene>
    <name evidence="7" type="ORF">A7E78_13300</name>
</gene>
<dbReference type="OrthoDB" id="1495022at2"/>
<dbReference type="GO" id="GO:0005886">
    <property type="term" value="C:plasma membrane"/>
    <property type="evidence" value="ECO:0007669"/>
    <property type="project" value="UniProtKB-SubCell"/>
</dbReference>
<keyword evidence="5 6" id="KW-0472">Membrane</keyword>
<organism evidence="7 8">
    <name type="scientific">Syntrophotalea acetylenivorans</name>
    <dbReference type="NCBI Taxonomy" id="1842532"/>
    <lineage>
        <taxon>Bacteria</taxon>
        <taxon>Pseudomonadati</taxon>
        <taxon>Thermodesulfobacteriota</taxon>
        <taxon>Desulfuromonadia</taxon>
        <taxon>Desulfuromonadales</taxon>
        <taxon>Syntrophotaleaceae</taxon>
        <taxon>Syntrophotalea</taxon>
    </lineage>
</organism>
<evidence type="ECO:0000256" key="2">
    <source>
        <dbReference type="ARBA" id="ARBA00022475"/>
    </source>
</evidence>
<evidence type="ECO:0000313" key="8">
    <source>
        <dbReference type="Proteomes" id="UP000182517"/>
    </source>
</evidence>
<keyword evidence="8" id="KW-1185">Reference proteome</keyword>
<comment type="subcellular location">
    <subcellularLocation>
        <location evidence="1">Cell membrane</location>
        <topology evidence="1">Multi-pass membrane protein</topology>
    </subcellularLocation>
</comment>
<feature type="transmembrane region" description="Helical" evidence="6">
    <location>
        <begin position="39"/>
        <end position="61"/>
    </location>
</feature>
<keyword evidence="4 6" id="KW-1133">Transmembrane helix</keyword>
<dbReference type="EMBL" id="CP015519">
    <property type="protein sequence ID" value="APG28721.1"/>
    <property type="molecule type" value="Genomic_DNA"/>
</dbReference>
<dbReference type="InterPro" id="IPR005171">
    <property type="entry name" value="Cyt_c_oxidase_su4_prok"/>
</dbReference>
<evidence type="ECO:0000256" key="1">
    <source>
        <dbReference type="ARBA" id="ARBA00004651"/>
    </source>
</evidence>
<dbReference type="RefSeq" id="WP_072284745.1">
    <property type="nucleotide sequence ID" value="NZ_CP015519.1"/>
</dbReference>
<dbReference type="AlphaFoldDB" id="A0A1L3GS23"/>
<evidence type="ECO:0000256" key="6">
    <source>
        <dbReference type="SAM" id="Phobius"/>
    </source>
</evidence>
<keyword evidence="2" id="KW-1003">Cell membrane</keyword>
<feature type="transmembrane region" description="Helical" evidence="6">
    <location>
        <begin position="68"/>
        <end position="89"/>
    </location>
</feature>
<sequence length="94" mass="10541">MNQTAHQPLSFRCLTTVWFLLLILTGITVGVARYDLGAINVWAALGIASLKASLVVFYFMHLKSEPRMLVLCLFVALLTLATFIGLTFFDVLYR</sequence>
<evidence type="ECO:0000256" key="3">
    <source>
        <dbReference type="ARBA" id="ARBA00022692"/>
    </source>
</evidence>
<dbReference type="Proteomes" id="UP000182517">
    <property type="component" value="Chromosome"/>
</dbReference>
<reference evidence="7 8" key="1">
    <citation type="journal article" date="2017" name="Genome Announc.">
        <title>Complete Genome Sequences of Two Acetylene-Fermenting Pelobacter acetylenicus Strains.</title>
        <authorList>
            <person name="Sutton J.M."/>
            <person name="Baesman S.M."/>
            <person name="Fierst J.L."/>
            <person name="Poret-Peterson A.T."/>
            <person name="Oremland R.S."/>
            <person name="Dunlap D.S."/>
            <person name="Akob D.M."/>
        </authorList>
    </citation>
    <scope>NUCLEOTIDE SEQUENCE [LARGE SCALE GENOMIC DNA]</scope>
    <source>
        <strain evidence="7 8">SFB93</strain>
    </source>
</reference>
<dbReference type="InterPro" id="IPR011743">
    <property type="entry name" value="Caa3_sub_IV"/>
</dbReference>
<protein>
    <submittedName>
        <fullName evidence="7">Cytochrome-c oxidase</fullName>
    </submittedName>
</protein>